<proteinExistence type="predicted"/>
<accession>A0A8H8A2B7</accession>
<gene>
    <name evidence="1" type="ORF">BJ554DRAFT_5851</name>
</gene>
<name>A0A8H8A2B7_9FUNG</name>
<dbReference type="Proteomes" id="UP000673691">
    <property type="component" value="Unassembled WGS sequence"/>
</dbReference>
<comment type="caution">
    <text evidence="1">The sequence shown here is derived from an EMBL/GenBank/DDBJ whole genome shotgun (WGS) entry which is preliminary data.</text>
</comment>
<reference evidence="1 2" key="1">
    <citation type="journal article" name="Sci. Rep.">
        <title>Genome-scale phylogenetic analyses confirm Olpidium as the closest living zoosporic fungus to the non-flagellated, terrestrial fungi.</title>
        <authorList>
            <person name="Chang Y."/>
            <person name="Rochon D."/>
            <person name="Sekimoto S."/>
            <person name="Wang Y."/>
            <person name="Chovatia M."/>
            <person name="Sandor L."/>
            <person name="Salamov A."/>
            <person name="Grigoriev I.V."/>
            <person name="Stajich J.E."/>
            <person name="Spatafora J.W."/>
        </authorList>
    </citation>
    <scope>NUCLEOTIDE SEQUENCE [LARGE SCALE GENOMIC DNA]</scope>
    <source>
        <strain evidence="1">S191</strain>
    </source>
</reference>
<evidence type="ECO:0000313" key="2">
    <source>
        <dbReference type="Proteomes" id="UP000673691"/>
    </source>
</evidence>
<protein>
    <submittedName>
        <fullName evidence="1">Uncharacterized protein</fullName>
    </submittedName>
</protein>
<evidence type="ECO:0000313" key="1">
    <source>
        <dbReference type="EMBL" id="KAG5463631.1"/>
    </source>
</evidence>
<dbReference type="OrthoDB" id="199574at2759"/>
<dbReference type="EMBL" id="JAEFCI010000322">
    <property type="protein sequence ID" value="KAG5463631.1"/>
    <property type="molecule type" value="Genomic_DNA"/>
</dbReference>
<sequence>MPDSLQGTDEEQAKRDKRLLRFQAEESRASTPTKLEPVLPVISPEISIGRSQPRWAFVGRHRLGSAHDCRDVQQPRKAVFTFNIGVFGNLFRSASPFPAHLLIRACSAVNRYRETRANRITREKKTLVQAPDPSTVRPLHILKQSLELLEEKWRTERNYAYVCDQFKSLRQDLTVSGSPHIPIEGTAGCRMSRFPSAYAVRT</sequence>
<dbReference type="PANTHER" id="PTHR12436:SF4">
    <property type="entry name" value="LEUKOCYTE RECEPTOR CLUSTER MEMBER 8"/>
    <property type="match status" value="1"/>
</dbReference>
<dbReference type="PANTHER" id="PTHR12436">
    <property type="entry name" value="80 KDA MCM3-ASSOCIATED PROTEIN"/>
    <property type="match status" value="1"/>
</dbReference>
<dbReference type="InterPro" id="IPR045107">
    <property type="entry name" value="SAC3/GANP/THP3"/>
</dbReference>
<dbReference type="Gene3D" id="1.25.40.990">
    <property type="match status" value="1"/>
</dbReference>
<organism evidence="1 2">
    <name type="scientific">Olpidium bornovanus</name>
    <dbReference type="NCBI Taxonomy" id="278681"/>
    <lineage>
        <taxon>Eukaryota</taxon>
        <taxon>Fungi</taxon>
        <taxon>Fungi incertae sedis</taxon>
        <taxon>Olpidiomycota</taxon>
        <taxon>Olpidiomycotina</taxon>
        <taxon>Olpidiomycetes</taxon>
        <taxon>Olpidiales</taxon>
        <taxon>Olpidiaceae</taxon>
        <taxon>Olpidium</taxon>
    </lineage>
</organism>
<keyword evidence="2" id="KW-1185">Reference proteome</keyword>
<dbReference type="GO" id="GO:0005634">
    <property type="term" value="C:nucleus"/>
    <property type="evidence" value="ECO:0007669"/>
    <property type="project" value="TreeGrafter"/>
</dbReference>
<dbReference type="AlphaFoldDB" id="A0A8H8A2B7"/>